<evidence type="ECO:0000259" key="7">
    <source>
        <dbReference type="Pfam" id="PF09759"/>
    </source>
</evidence>
<evidence type="ECO:0000313" key="11">
    <source>
        <dbReference type="Proteomes" id="UP000738402"/>
    </source>
</evidence>
<sequence>MTRQSSLTVLSEIIELQNSPKPLPEIEPQIKECLSKFSFLLVLTSNDATERQMLANSLSIWTKINEAIQVYMENTRKDPQTTRTPLVCYRTRLIRGVILFARNLIVGLRSLLLYSDAERADFYSRMGLRNKDISGDLLIESLYVNHSNNIIPLCLTFLDIIKELEESGCPEFVDVYYNAMVACFEYLSNITNISAELKKSVTPDYNADALLDFLAALPNYWDVFARLDIIETNLLLCVFVYFRNLFSDDELLSRIFHDHPLAIVNLVGTCLLRLMPSVRNNEKFTEKQLEQLEIVSLSMYVNMVSHEGLGTFLIEAAKSGNDEQTIVELLRMFQIILTSKENGWDKLKLVNIVAWLMDYFKFAAKEAGALLEKKELDDDEKERLSRLHLQVISVLDSLSSLTQYDEVRQMLNHYHFLSDLISFFKVVERNTFKKKLKEDCAPPHTKPFPQVKLIIVEIITALVYENFENQEFMRDVHGLELILNNCNLDAHEPFIKERAILCIKYLLLDNPRNQEFVAKLEAKGTSIDSKNEAILEQAGFEVNIEDGKVKLKKTGRLTELEQFASSS</sequence>
<evidence type="ECO:0000256" key="5">
    <source>
        <dbReference type="ARBA" id="ARBA00044801"/>
    </source>
</evidence>
<dbReference type="InterPro" id="IPR051374">
    <property type="entry name" value="Ataxin-10/CTR86_families"/>
</dbReference>
<dbReference type="Proteomes" id="UP000738402">
    <property type="component" value="Unassembled WGS sequence"/>
</dbReference>
<dbReference type="EMBL" id="JAHLUN010000002">
    <property type="protein sequence ID" value="KAG7768348.1"/>
    <property type="molecule type" value="Genomic_DNA"/>
</dbReference>
<keyword evidence="3" id="KW-0131">Cell cycle</keyword>
<evidence type="ECO:0000256" key="4">
    <source>
        <dbReference type="ARBA" id="ARBA00044746"/>
    </source>
</evidence>
<dbReference type="PANTHER" id="PTHR13255">
    <property type="entry name" value="ATAXIN-10"/>
    <property type="match status" value="1"/>
</dbReference>
<keyword evidence="2" id="KW-0132">Cell division</keyword>
<proteinExistence type="inferred from homology"/>
<gene>
    <name evidence="8" type="ORF">KL933_001986</name>
    <name evidence="9" type="ORF">KL946_001166</name>
</gene>
<evidence type="ECO:0000313" key="10">
    <source>
        <dbReference type="Proteomes" id="UP000697297"/>
    </source>
</evidence>
<dbReference type="InterPro" id="IPR016024">
    <property type="entry name" value="ARM-type_fold"/>
</dbReference>
<comment type="similarity">
    <text evidence="1">Belongs to the ataxin-10 family.</text>
</comment>
<dbReference type="EMBL" id="JAHLUH010000004">
    <property type="protein sequence ID" value="KAG7728753.1"/>
    <property type="molecule type" value="Genomic_DNA"/>
</dbReference>
<dbReference type="SUPFAM" id="SSF48371">
    <property type="entry name" value="ARM repeat"/>
    <property type="match status" value="1"/>
</dbReference>
<organism evidence="8 11">
    <name type="scientific">Ogataea haglerorum</name>
    <dbReference type="NCBI Taxonomy" id="1937702"/>
    <lineage>
        <taxon>Eukaryota</taxon>
        <taxon>Fungi</taxon>
        <taxon>Dikarya</taxon>
        <taxon>Ascomycota</taxon>
        <taxon>Saccharomycotina</taxon>
        <taxon>Pichiomycetes</taxon>
        <taxon>Pichiales</taxon>
        <taxon>Pichiaceae</taxon>
        <taxon>Ogataea</taxon>
    </lineage>
</organism>
<evidence type="ECO:0000256" key="1">
    <source>
        <dbReference type="ARBA" id="ARBA00008384"/>
    </source>
</evidence>
<evidence type="ECO:0000256" key="3">
    <source>
        <dbReference type="ARBA" id="ARBA00023306"/>
    </source>
</evidence>
<dbReference type="Pfam" id="PF09759">
    <property type="entry name" value="Atx10homo_assoc"/>
    <property type="match status" value="1"/>
</dbReference>
<dbReference type="Proteomes" id="UP000697297">
    <property type="component" value="Unassembled WGS sequence"/>
</dbReference>
<protein>
    <recommendedName>
        <fullName evidence="5">Ataxin-10 homolog</fullName>
    </recommendedName>
    <alternativeName>
        <fullName evidence="6">Copper transport protein 86</fullName>
    </alternativeName>
</protein>
<feature type="domain" description="Ataxin-10" evidence="7">
    <location>
        <begin position="451"/>
        <end position="552"/>
    </location>
</feature>
<evidence type="ECO:0000256" key="2">
    <source>
        <dbReference type="ARBA" id="ARBA00022618"/>
    </source>
</evidence>
<dbReference type="PANTHER" id="PTHR13255:SF0">
    <property type="entry name" value="ATAXIN-10"/>
    <property type="match status" value="1"/>
</dbReference>
<dbReference type="InterPro" id="IPR019156">
    <property type="entry name" value="Ataxin-10_domain"/>
</dbReference>
<evidence type="ECO:0000313" key="9">
    <source>
        <dbReference type="EMBL" id="KAG7768348.1"/>
    </source>
</evidence>
<dbReference type="AlphaFoldDB" id="A0AAN6D8K0"/>
<name>A0AAN6D8K0_9ASCO</name>
<evidence type="ECO:0000313" key="8">
    <source>
        <dbReference type="EMBL" id="KAG7728753.1"/>
    </source>
</evidence>
<accession>A0AAN6D8K0</accession>
<keyword evidence="10" id="KW-1185">Reference proteome</keyword>
<dbReference type="GO" id="GO:0005829">
    <property type="term" value="C:cytosol"/>
    <property type="evidence" value="ECO:0007669"/>
    <property type="project" value="TreeGrafter"/>
</dbReference>
<evidence type="ECO:0000256" key="6">
    <source>
        <dbReference type="ARBA" id="ARBA00044805"/>
    </source>
</evidence>
<comment type="function">
    <text evidence="4">May play a role in the regulation of cytokinesis.</text>
</comment>
<dbReference type="GO" id="GO:0051301">
    <property type="term" value="P:cell division"/>
    <property type="evidence" value="ECO:0007669"/>
    <property type="project" value="UniProtKB-KW"/>
</dbReference>
<reference evidence="8 10" key="1">
    <citation type="journal article" date="2021" name="G3 (Bethesda)">
        <title>Genomic diversity, chromosomal rearrangements, and interspecies hybridization in the ogataea polymorpha species complex.</title>
        <authorList>
            <person name="Hanson S.J."/>
            <person name="Cinneide E.O."/>
            <person name="Salzberg L.I."/>
            <person name="Wolfe K.H."/>
            <person name="McGowan J."/>
            <person name="Fitzpatrick D.A."/>
            <person name="Matlin K."/>
        </authorList>
    </citation>
    <scope>NUCLEOTIDE SEQUENCE</scope>
    <source>
        <strain evidence="9">81-436-3</strain>
        <strain evidence="8">83-405-1</strain>
    </source>
</reference>
<comment type="caution">
    <text evidence="8">The sequence shown here is derived from an EMBL/GenBank/DDBJ whole genome shotgun (WGS) entry which is preliminary data.</text>
</comment>